<evidence type="ECO:0000313" key="2">
    <source>
        <dbReference type="Proteomes" id="UP000828048"/>
    </source>
</evidence>
<comment type="caution">
    <text evidence="1">The sequence shown here is derived from an EMBL/GenBank/DDBJ whole genome shotgun (WGS) entry which is preliminary data.</text>
</comment>
<organism evidence="1 2">
    <name type="scientific">Vaccinium darrowii</name>
    <dbReference type="NCBI Taxonomy" id="229202"/>
    <lineage>
        <taxon>Eukaryota</taxon>
        <taxon>Viridiplantae</taxon>
        <taxon>Streptophyta</taxon>
        <taxon>Embryophyta</taxon>
        <taxon>Tracheophyta</taxon>
        <taxon>Spermatophyta</taxon>
        <taxon>Magnoliopsida</taxon>
        <taxon>eudicotyledons</taxon>
        <taxon>Gunneridae</taxon>
        <taxon>Pentapetalae</taxon>
        <taxon>asterids</taxon>
        <taxon>Ericales</taxon>
        <taxon>Ericaceae</taxon>
        <taxon>Vaccinioideae</taxon>
        <taxon>Vaccinieae</taxon>
        <taxon>Vaccinium</taxon>
    </lineage>
</organism>
<keyword evidence="2" id="KW-1185">Reference proteome</keyword>
<sequence length="1993" mass="223875">MKEPFSIWIVDNELGTFVVRSGFKKPPRRFAVKLADRDTPSGPDDTVIDAEIGTFSAALFDDYGGMMVPLFNISLSGIGLSLHGKPEYLNSSISFSLAARSYNDKYESWEPLVEPVDGFLRYQYDSTAPGATSQLRLTCTRDLNVNVSVSNANMIFQAYASWNNLSQVDKSYGERQESVSPPFSGRPFLDVHHRRNYYIVPQNKLGQDIFIRATEVRGLSNIIKMPSGDMKPLKVPVWKNMLESHLRGNLCGKLRSMVTFVIAEAELRRVGGLSDHQFTVAVRLCLDQSLPGGSPLNQQSARTCGASSDHIGCSDMELVKWNEIFFFKVDLPECYMVELIVTDMGKGEPVGYFSASLKQIAKTYDHLGEFTWIDLSPPESMEITQGDKCQKLCGRIRCSVLLPPANEVEDNELSFPGGRKPGFIQISPAREGPWTTVRLNYAAPAACWRLGNDVVASEVSIKDGNRYVNIRSLVSVRNSTDFTLDVCLKLRDSDGNMRTLEGASKSEEIGMDVNSILTDEFFETEKYDPTLGWISCMAKSELGRSDSVHSRQDTFGIELPSGWQWVDDWHIDKASVNTSDGWIYAPDLENLKWPESHDPIKFVSYARQRRWIRSRKQILGDVKQQIFVGPLKPGETVPLPLPALTHSLSYVLHLRPLDPDGPREYSWSSVIDWPANTENSGICVSALTETEELLYCSEMSAASSNSSHGMWFYLSVQATEIAKDIHSDPIQDWNLVVKSPLSITNDLPLAAEFSVLEMQDSGHFLVCSRGIFFPGKTVKVYSADIRKPLYFSLLPQRGWLPIHEAVLISHPSRNPVKTISFRSSISGRVVQIILEQNQNEQNSLSSKIIRVYSSYWFSIARCPPLKLRLIDMAARKQTRKLGLPFQSKEKNEVILEEITEEEIYGGYTIASALNFKTLGLSVCISQSGGERFGPPKDLSPLGDMDGSLDVCAYDADGNCMRLFISSKPCPYQSVPTKVVSVRPFITFTNRIGQDMFIKLSGEDEPKILRASDSRISFAYREASAPTKLQVQLENTKWSFPLQIMKEDTIYLVLWKHDGARRILRTEIRGYEEGSRFIVVFRPGSTNGPIRLENRTTNMTISIRQSGFSDDSWVHLEPLSTTNFSWEDPYGQRLIDAKIDCGNSTVICNLELDKTGSFFVDDGGLGLSFHVVEMGHIKVARFTSDKSGSNSNGDARLLTSVGTSRTSHMQSKTQENAAPLELIVELGVVGISVVDHRPKELSYLYLERFFISYSTGYDGGTASRFKLILGYLQLDNQLPLTPMPVLLAPEQTIDMHHPVFKMTITIRNENPDGIQVYPYVYIRVTDKCWRLNIYEPIIWAFVDFYNNLQLDRLPQNSSVTQVDPEIRIDLIDVSEVRLKVSLETAPAQRPHGVLGVWSPILSAVGNAFKIQVHLRRVMHRDRFMRKSSVIPAIGNRIWRDLIHNPLHLFFSIDVLGMTSSTLASLSKGFAELSTDGQFLQLRSKQVSSRRITGVGDGIMQGTEALAQGFAFGVSGVVTKPMESARQNGILGLAHGLGRAFLGIIVQPVSGALDFFSLTVDGIGASCSRCLEVLNNKITFQRIRNPRVIRADHILREYNEREAVGQMILYLAEASRHFGCTDIFKEPSKFALSDCYEDHFIVPYQRIVLVTNKRVMLLQCLVPEKMDKKPCKIMWDVPWEELMTVELAKAGCTVPSHLILHLKQFRRSEVFVRVIKCTVENESEGGEVQAVRICSTVRKMWKAYQSHMKSLTLRVPSSQRYVCFAWSGADNGDPSTQNTARVKSRKFSSSSSLSDTRRFVKHSINFTKVWSSEQESRGRCTLCQKQAAEDGQICSIWRPVCPDGYVSVGDVARVGNHPPNVAAVYRNIKELFVLPVGYDLVWRNCPDDYVNPVSIWHPRAPDGFVSPGCVAVTSFEEPDSDFVYCVAESIAEETVFEDQKIWSAPDSYPWACHIYQVKSDALHFVALRLPREESDWRPMRVLDEPSATIEQSEDS</sequence>
<reference evidence="1 2" key="1">
    <citation type="journal article" date="2021" name="Hortic Res">
        <title>High-quality reference genome and annotation aids understanding of berry development for evergreen blueberry (Vaccinium darrowii).</title>
        <authorList>
            <person name="Yu J."/>
            <person name="Hulse-Kemp A.M."/>
            <person name="Babiker E."/>
            <person name="Staton M."/>
        </authorList>
    </citation>
    <scope>NUCLEOTIDE SEQUENCE [LARGE SCALE GENOMIC DNA]</scope>
    <source>
        <strain evidence="2">cv. NJ 8807/NJ 8810</strain>
        <tissue evidence="1">Young leaf</tissue>
    </source>
</reference>
<protein>
    <submittedName>
        <fullName evidence="1">Uncharacterized protein</fullName>
    </submittedName>
</protein>
<name>A0ACB7X5H5_9ERIC</name>
<accession>A0ACB7X5H5</accession>
<dbReference type="EMBL" id="CM037152">
    <property type="protein sequence ID" value="KAH7835888.1"/>
    <property type="molecule type" value="Genomic_DNA"/>
</dbReference>
<dbReference type="Proteomes" id="UP000828048">
    <property type="component" value="Chromosome 2"/>
</dbReference>
<gene>
    <name evidence="1" type="ORF">Vadar_030872</name>
</gene>
<evidence type="ECO:0000313" key="1">
    <source>
        <dbReference type="EMBL" id="KAH7835888.1"/>
    </source>
</evidence>
<proteinExistence type="predicted"/>